<sequence length="33" mass="3660">MHFLRCGETVIHYRVKGLDSGKPVIAFINSLGT</sequence>
<accession>A0A546X3B6</accession>
<evidence type="ECO:0000313" key="1">
    <source>
        <dbReference type="EMBL" id="TRA95240.1"/>
    </source>
</evidence>
<evidence type="ECO:0000313" key="2">
    <source>
        <dbReference type="Proteomes" id="UP000315434"/>
    </source>
</evidence>
<name>A0A546X3B6_RHIRH</name>
<feature type="non-terminal residue" evidence="1">
    <location>
        <position position="33"/>
    </location>
</feature>
<dbReference type="Proteomes" id="UP000315434">
    <property type="component" value="Unassembled WGS sequence"/>
</dbReference>
<dbReference type="EMBL" id="SGNY01000013">
    <property type="protein sequence ID" value="TRA95240.1"/>
    <property type="molecule type" value="Genomic_DNA"/>
</dbReference>
<proteinExistence type="predicted"/>
<gene>
    <name evidence="1" type="ORF">EXN68_25555</name>
</gene>
<comment type="caution">
    <text evidence="1">The sequence shown here is derived from an EMBL/GenBank/DDBJ whole genome shotgun (WGS) entry which is preliminary data.</text>
</comment>
<dbReference type="AlphaFoldDB" id="A0A546X3B6"/>
<protein>
    <submittedName>
        <fullName evidence="1">3-oxoadipate enol-lactonase</fullName>
    </submittedName>
</protein>
<organism evidence="1 2">
    <name type="scientific">Rhizobium rhizogenes</name>
    <name type="common">Agrobacterium rhizogenes</name>
    <dbReference type="NCBI Taxonomy" id="359"/>
    <lineage>
        <taxon>Bacteria</taxon>
        <taxon>Pseudomonadati</taxon>
        <taxon>Pseudomonadota</taxon>
        <taxon>Alphaproteobacteria</taxon>
        <taxon>Hyphomicrobiales</taxon>
        <taxon>Rhizobiaceae</taxon>
        <taxon>Rhizobium/Agrobacterium group</taxon>
        <taxon>Rhizobium</taxon>
    </lineage>
</organism>
<reference evidence="1 2" key="1">
    <citation type="journal article" date="2019" name="Appl. Microbiol. Biotechnol.">
        <title>Differential efficiency of wild type rhizogenic strains for rol gene transformation of plants.</title>
        <authorList>
            <person name="Desmet S."/>
            <person name="De Keyser E."/>
            <person name="Van Vaerenbergh J."/>
            <person name="Baeyen S."/>
            <person name="Van Huylenbroeck J."/>
            <person name="Geelen D."/>
            <person name="Dhooghe E."/>
        </authorList>
    </citation>
    <scope>NUCLEOTIDE SEQUENCE [LARGE SCALE GENOMIC DNA]</scope>
    <source>
        <strain evidence="1 2">GBBC3284</strain>
    </source>
</reference>